<reference evidence="1 2" key="1">
    <citation type="submission" date="2016-08" db="EMBL/GenBank/DDBJ databases">
        <title>A Parts List for Fungal Cellulosomes Revealed by Comparative Genomics.</title>
        <authorList>
            <consortium name="DOE Joint Genome Institute"/>
            <person name="Haitjema C.H."/>
            <person name="Gilmore S.P."/>
            <person name="Henske J.K."/>
            <person name="Solomon K.V."/>
            <person name="De Groot R."/>
            <person name="Kuo A."/>
            <person name="Mondo S.J."/>
            <person name="Salamov A.A."/>
            <person name="Labutti K."/>
            <person name="Zhao Z."/>
            <person name="Chiniquy J."/>
            <person name="Barry K."/>
            <person name="Brewer H.M."/>
            <person name="Purvine S.O."/>
            <person name="Wright A.T."/>
            <person name="Boxma B."/>
            <person name="Van Alen T."/>
            <person name="Hackstein J.H."/>
            <person name="Baker S.E."/>
            <person name="Grigoriev I.V."/>
            <person name="O'Malley M.A."/>
        </authorList>
    </citation>
    <scope>NUCLEOTIDE SEQUENCE [LARGE SCALE GENOMIC DNA]</scope>
    <source>
        <strain evidence="1 2">S4</strain>
    </source>
</reference>
<reference evidence="1 2" key="2">
    <citation type="submission" date="2016-08" db="EMBL/GenBank/DDBJ databases">
        <title>Pervasive Adenine N6-methylation of Active Genes in Fungi.</title>
        <authorList>
            <consortium name="DOE Joint Genome Institute"/>
            <person name="Mondo S.J."/>
            <person name="Dannebaum R.O."/>
            <person name="Kuo R.C."/>
            <person name="Labutti K."/>
            <person name="Haridas S."/>
            <person name="Kuo A."/>
            <person name="Salamov A."/>
            <person name="Ahrendt S.R."/>
            <person name="Lipzen A."/>
            <person name="Sullivan W."/>
            <person name="Andreopoulos W.B."/>
            <person name="Clum A."/>
            <person name="Lindquist E."/>
            <person name="Daum C."/>
            <person name="Ramamoorthy G.K."/>
            <person name="Gryganskyi A."/>
            <person name="Culley D."/>
            <person name="Magnuson J.K."/>
            <person name="James T.Y."/>
            <person name="O'Malley M.A."/>
            <person name="Stajich J.E."/>
            <person name="Spatafora J.W."/>
            <person name="Visel A."/>
            <person name="Grigoriev I.V."/>
        </authorList>
    </citation>
    <scope>NUCLEOTIDE SEQUENCE [LARGE SCALE GENOMIC DNA]</scope>
    <source>
        <strain evidence="1 2">S4</strain>
    </source>
</reference>
<name>A0A1Y1X5U0_9FUNG</name>
<dbReference type="AlphaFoldDB" id="A0A1Y1X5U0"/>
<gene>
    <name evidence="1" type="ORF">BCR32DRAFT_293725</name>
</gene>
<dbReference type="Proteomes" id="UP000193944">
    <property type="component" value="Unassembled WGS sequence"/>
</dbReference>
<accession>A0A1Y1X5U0</accession>
<keyword evidence="2" id="KW-1185">Reference proteome</keyword>
<proteinExistence type="predicted"/>
<evidence type="ECO:0000313" key="1">
    <source>
        <dbReference type="EMBL" id="ORX80664.1"/>
    </source>
</evidence>
<organism evidence="1 2">
    <name type="scientific">Anaeromyces robustus</name>
    <dbReference type="NCBI Taxonomy" id="1754192"/>
    <lineage>
        <taxon>Eukaryota</taxon>
        <taxon>Fungi</taxon>
        <taxon>Fungi incertae sedis</taxon>
        <taxon>Chytridiomycota</taxon>
        <taxon>Chytridiomycota incertae sedis</taxon>
        <taxon>Neocallimastigomycetes</taxon>
        <taxon>Neocallimastigales</taxon>
        <taxon>Neocallimastigaceae</taxon>
        <taxon>Anaeromyces</taxon>
    </lineage>
</organism>
<comment type="caution">
    <text evidence="1">The sequence shown here is derived from an EMBL/GenBank/DDBJ whole genome shotgun (WGS) entry which is preliminary data.</text>
</comment>
<evidence type="ECO:0000313" key="2">
    <source>
        <dbReference type="Proteomes" id="UP000193944"/>
    </source>
</evidence>
<protein>
    <submittedName>
        <fullName evidence="1">Uncharacterized protein</fullName>
    </submittedName>
</protein>
<sequence length="122" mass="14215">MNVSELNSLPYLFGVDALCKTREGENHFAWGRCGVDPEALCMLRKRLNNQDRNWSTLMNQKKIKNLLKKLTNNIKIKEINIYGLNDMRSSSESQIIVSKCEIYFLYDLSFLLNHKGNKLEDE</sequence>
<dbReference type="EMBL" id="MCFG01000139">
    <property type="protein sequence ID" value="ORX80664.1"/>
    <property type="molecule type" value="Genomic_DNA"/>
</dbReference>